<dbReference type="PANTHER" id="PTHR47099:SF1">
    <property type="entry name" value="METHYLCOBAMIDE:COM METHYLTRANSFERASE MTBA"/>
    <property type="match status" value="1"/>
</dbReference>
<dbReference type="Gene3D" id="3.20.20.210">
    <property type="match status" value="1"/>
</dbReference>
<accession>X1IYK5</accession>
<dbReference type="Pfam" id="PF01208">
    <property type="entry name" value="URO-D"/>
    <property type="match status" value="1"/>
</dbReference>
<protein>
    <recommendedName>
        <fullName evidence="1">Uroporphyrinogen decarboxylase (URO-D) domain-containing protein</fullName>
    </recommendedName>
</protein>
<dbReference type="InterPro" id="IPR038071">
    <property type="entry name" value="UROD/MetE-like_sf"/>
</dbReference>
<gene>
    <name evidence="2" type="ORF">S03H2_43534</name>
</gene>
<evidence type="ECO:0000259" key="1">
    <source>
        <dbReference type="Pfam" id="PF01208"/>
    </source>
</evidence>
<name>X1IYK5_9ZZZZ</name>
<dbReference type="AlphaFoldDB" id="X1IYK5"/>
<sequence length="161" mass="18203">ELGFKVAHFGDDLGTQTGGLFSESNFKKIYLPRLKKLWEVYVDAGIPVMMHSCGNVIDYLPYLIDAGLKILEPTQPCMDLKYLKKEYGKDLIFFGGIDTQHLPFLTAKETRDLVRKTIRILGKGGGYIIAPSQEIMNDVPIENVKAIVETIREERENVLNL</sequence>
<dbReference type="EMBL" id="BARU01027167">
    <property type="protein sequence ID" value="GAH71169.1"/>
    <property type="molecule type" value="Genomic_DNA"/>
</dbReference>
<feature type="domain" description="Uroporphyrinogen decarboxylase (URO-D)" evidence="1">
    <location>
        <begin position="16"/>
        <end position="153"/>
    </location>
</feature>
<dbReference type="GO" id="GO:0006779">
    <property type="term" value="P:porphyrin-containing compound biosynthetic process"/>
    <property type="evidence" value="ECO:0007669"/>
    <property type="project" value="InterPro"/>
</dbReference>
<proteinExistence type="predicted"/>
<evidence type="ECO:0000313" key="2">
    <source>
        <dbReference type="EMBL" id="GAH71169.1"/>
    </source>
</evidence>
<dbReference type="InterPro" id="IPR000257">
    <property type="entry name" value="Uroporphyrinogen_deCOase"/>
</dbReference>
<dbReference type="SUPFAM" id="SSF51726">
    <property type="entry name" value="UROD/MetE-like"/>
    <property type="match status" value="1"/>
</dbReference>
<organism evidence="2">
    <name type="scientific">marine sediment metagenome</name>
    <dbReference type="NCBI Taxonomy" id="412755"/>
    <lineage>
        <taxon>unclassified sequences</taxon>
        <taxon>metagenomes</taxon>
        <taxon>ecological metagenomes</taxon>
    </lineage>
</organism>
<dbReference type="InterPro" id="IPR052024">
    <property type="entry name" value="Methanogen_methyltrans"/>
</dbReference>
<feature type="non-terminal residue" evidence="2">
    <location>
        <position position="1"/>
    </location>
</feature>
<reference evidence="2" key="1">
    <citation type="journal article" date="2014" name="Front. Microbiol.">
        <title>High frequency of phylogenetically diverse reductive dehalogenase-homologous genes in deep subseafloor sedimentary metagenomes.</title>
        <authorList>
            <person name="Kawai M."/>
            <person name="Futagami T."/>
            <person name="Toyoda A."/>
            <person name="Takaki Y."/>
            <person name="Nishi S."/>
            <person name="Hori S."/>
            <person name="Arai W."/>
            <person name="Tsubouchi T."/>
            <person name="Morono Y."/>
            <person name="Uchiyama I."/>
            <person name="Ito T."/>
            <person name="Fujiyama A."/>
            <person name="Inagaki F."/>
            <person name="Takami H."/>
        </authorList>
    </citation>
    <scope>NUCLEOTIDE SEQUENCE</scope>
    <source>
        <strain evidence="2">Expedition CK06-06</strain>
    </source>
</reference>
<dbReference type="PANTHER" id="PTHR47099">
    <property type="entry name" value="METHYLCOBAMIDE:COM METHYLTRANSFERASE MTBA"/>
    <property type="match status" value="1"/>
</dbReference>
<comment type="caution">
    <text evidence="2">The sequence shown here is derived from an EMBL/GenBank/DDBJ whole genome shotgun (WGS) entry which is preliminary data.</text>
</comment>
<dbReference type="GO" id="GO:0004853">
    <property type="term" value="F:uroporphyrinogen decarboxylase activity"/>
    <property type="evidence" value="ECO:0007669"/>
    <property type="project" value="InterPro"/>
</dbReference>